<feature type="domain" description="Anti-sigma-28 factor FlgM C-terminal" evidence="10">
    <location>
        <begin position="41"/>
        <end position="94"/>
    </location>
</feature>
<evidence type="ECO:0000313" key="11">
    <source>
        <dbReference type="EMBL" id="SKC80524.1"/>
    </source>
</evidence>
<feature type="region of interest" description="Disordered" evidence="9">
    <location>
        <begin position="1"/>
        <end position="42"/>
    </location>
</feature>
<name>A0A1T5LXG5_9GAMM</name>
<comment type="similarity">
    <text evidence="1">Belongs to the FlgM family.</text>
</comment>
<evidence type="ECO:0000256" key="2">
    <source>
        <dbReference type="ARBA" id="ARBA00017823"/>
    </source>
</evidence>
<comment type="function">
    <text evidence="7">Responsible for the coupling of flagellin expression to flagellar assembly by preventing expression of the flagellin genes when a component of the middle class of proteins is defective. It negatively regulates flagellar genes by inhibiting the activity of FliA by directly binding to FliA.</text>
</comment>
<keyword evidence="5" id="KW-0805">Transcription regulation</keyword>
<accession>A0A1T5LXG5</accession>
<evidence type="ECO:0000259" key="10">
    <source>
        <dbReference type="Pfam" id="PF04316"/>
    </source>
</evidence>
<evidence type="ECO:0000256" key="7">
    <source>
        <dbReference type="ARBA" id="ARBA00024739"/>
    </source>
</evidence>
<organism evidence="11 12">
    <name type="scientific">Pseudoxanthomonas indica</name>
    <dbReference type="NCBI Taxonomy" id="428993"/>
    <lineage>
        <taxon>Bacteria</taxon>
        <taxon>Pseudomonadati</taxon>
        <taxon>Pseudomonadota</taxon>
        <taxon>Gammaproteobacteria</taxon>
        <taxon>Lysobacterales</taxon>
        <taxon>Lysobacteraceae</taxon>
        <taxon>Pseudoxanthomonas</taxon>
    </lineage>
</organism>
<evidence type="ECO:0000313" key="12">
    <source>
        <dbReference type="Proteomes" id="UP000190341"/>
    </source>
</evidence>
<dbReference type="RefSeq" id="WP_079725838.1">
    <property type="nucleotide sequence ID" value="NZ_BMCL01000001.1"/>
</dbReference>
<dbReference type="InterPro" id="IPR031316">
    <property type="entry name" value="FlgM_C"/>
</dbReference>
<evidence type="ECO:0000256" key="6">
    <source>
        <dbReference type="ARBA" id="ARBA00023163"/>
    </source>
</evidence>
<dbReference type="InterPro" id="IPR007412">
    <property type="entry name" value="FlgM"/>
</dbReference>
<evidence type="ECO:0000256" key="1">
    <source>
        <dbReference type="ARBA" id="ARBA00005322"/>
    </source>
</evidence>
<proteinExistence type="inferred from homology"/>
<keyword evidence="6" id="KW-0804">Transcription</keyword>
<evidence type="ECO:0000256" key="4">
    <source>
        <dbReference type="ARBA" id="ARBA00022795"/>
    </source>
</evidence>
<dbReference type="InterPro" id="IPR035890">
    <property type="entry name" value="Anti-sigma-28_factor_FlgM_sf"/>
</dbReference>
<reference evidence="11 12" key="1">
    <citation type="submission" date="2017-02" db="EMBL/GenBank/DDBJ databases">
        <authorList>
            <person name="Peterson S.W."/>
        </authorList>
    </citation>
    <scope>NUCLEOTIDE SEQUENCE [LARGE SCALE GENOMIC DNA]</scope>
    <source>
        <strain evidence="11 12">P15</strain>
    </source>
</reference>
<keyword evidence="4" id="KW-1005">Bacterial flagellum biogenesis</keyword>
<evidence type="ECO:0000256" key="9">
    <source>
        <dbReference type="SAM" id="MobiDB-lite"/>
    </source>
</evidence>
<dbReference type="NCBIfam" id="TIGR03824">
    <property type="entry name" value="FlgM_jcvi"/>
    <property type="match status" value="1"/>
</dbReference>
<evidence type="ECO:0000256" key="8">
    <source>
        <dbReference type="ARBA" id="ARBA00030117"/>
    </source>
</evidence>
<dbReference type="Proteomes" id="UP000190341">
    <property type="component" value="Unassembled WGS sequence"/>
</dbReference>
<dbReference type="STRING" id="428993.SAMN06296058_3332"/>
<dbReference type="GO" id="GO:0045892">
    <property type="term" value="P:negative regulation of DNA-templated transcription"/>
    <property type="evidence" value="ECO:0007669"/>
    <property type="project" value="InterPro"/>
</dbReference>
<dbReference type="EMBL" id="FUZV01000002">
    <property type="protein sequence ID" value="SKC80524.1"/>
    <property type="molecule type" value="Genomic_DNA"/>
</dbReference>
<keyword evidence="12" id="KW-1185">Reference proteome</keyword>
<protein>
    <recommendedName>
        <fullName evidence="2">Negative regulator of flagellin synthesis</fullName>
    </recommendedName>
    <alternativeName>
        <fullName evidence="8">Anti-sigma-28 factor</fullName>
    </alternativeName>
</protein>
<dbReference type="Pfam" id="PF04316">
    <property type="entry name" value="FlgM"/>
    <property type="match status" value="1"/>
</dbReference>
<keyword evidence="3" id="KW-0678">Repressor</keyword>
<evidence type="ECO:0000256" key="5">
    <source>
        <dbReference type="ARBA" id="ARBA00023015"/>
    </source>
</evidence>
<dbReference type="SUPFAM" id="SSF101498">
    <property type="entry name" value="Anti-sigma factor FlgM"/>
    <property type="match status" value="1"/>
</dbReference>
<dbReference type="OrthoDB" id="7063735at2"/>
<dbReference type="GO" id="GO:0044781">
    <property type="term" value="P:bacterial-type flagellum organization"/>
    <property type="evidence" value="ECO:0007669"/>
    <property type="project" value="UniProtKB-KW"/>
</dbReference>
<evidence type="ECO:0000256" key="3">
    <source>
        <dbReference type="ARBA" id="ARBA00022491"/>
    </source>
</evidence>
<sequence length="101" mass="10283">MSQKIEGNVPSAIRSTGPIGGKVAASGAERSRPVEASAGGDSLKLTGEATSLQALQRELSSASAVDTARVQSVRDALQAGTYKINAEAIADGMLSLERQLG</sequence>
<gene>
    <name evidence="11" type="ORF">SAMN06296058_3332</name>
</gene>
<dbReference type="AlphaFoldDB" id="A0A1T5LXG5"/>